<proteinExistence type="predicted"/>
<reference evidence="1 2" key="1">
    <citation type="submission" date="2016-10" db="EMBL/GenBank/DDBJ databases">
        <title>Pseudomonas lactis sp. nov. and Pseudomonas paralactis sp. nov., isolated from bovine raw milk.</title>
        <authorList>
            <person name="Von Neubeck M."/>
            <person name="Huptas C."/>
            <person name="Glueck C."/>
            <person name="Krewinkel M."/>
            <person name="Stoeckel M."/>
            <person name="Stressler T."/>
            <person name="Fischer L."/>
            <person name="Hinrichs J."/>
            <person name="Scherer S."/>
            <person name="Wenning M."/>
        </authorList>
    </citation>
    <scope>NUCLEOTIDE SEQUENCE [LARGE SCALE GENOMIC DNA]</scope>
    <source>
        <strain evidence="1 2">DSM 18862</strain>
    </source>
</reference>
<gene>
    <name evidence="1" type="ORF">BLL37_02800</name>
</gene>
<protein>
    <submittedName>
        <fullName evidence="1">Uncharacterized protein</fullName>
    </submittedName>
</protein>
<evidence type="ECO:0000313" key="1">
    <source>
        <dbReference type="EMBL" id="ONH48306.1"/>
    </source>
</evidence>
<dbReference type="Proteomes" id="UP000188559">
    <property type="component" value="Unassembled WGS sequence"/>
</dbReference>
<name>A0A1V2JU08_PSEAZ</name>
<accession>A0A1V2JU08</accession>
<comment type="caution">
    <text evidence="1">The sequence shown here is derived from an EMBL/GenBank/DDBJ whole genome shotgun (WGS) entry which is preliminary data.</text>
</comment>
<dbReference type="AlphaFoldDB" id="A0A1V2JU08"/>
<keyword evidence="2" id="KW-1185">Reference proteome</keyword>
<organism evidence="1 2">
    <name type="scientific">Pseudomonas azotoformans</name>
    <dbReference type="NCBI Taxonomy" id="47878"/>
    <lineage>
        <taxon>Bacteria</taxon>
        <taxon>Pseudomonadati</taxon>
        <taxon>Pseudomonadota</taxon>
        <taxon>Gammaproteobacteria</taxon>
        <taxon>Pseudomonadales</taxon>
        <taxon>Pseudomonadaceae</taxon>
        <taxon>Pseudomonas</taxon>
    </lineage>
</organism>
<evidence type="ECO:0000313" key="2">
    <source>
        <dbReference type="Proteomes" id="UP000188559"/>
    </source>
</evidence>
<sequence>MNAVELYSGAVGSPIPLGQASITEKISMVHCTAISQLKEATALQRLRFEMSLRKQGWQRVTGYSVWTTSYQDELNRAPIAKKVDQALRQAAHHAKLATIAYVVQIGDSPLIQVS</sequence>
<dbReference type="EMBL" id="MNPV01000001">
    <property type="protein sequence ID" value="ONH48306.1"/>
    <property type="molecule type" value="Genomic_DNA"/>
</dbReference>